<accession>C4FLA2</accession>
<feature type="active site" description="Proton donor/acceptor" evidence="9">
    <location>
        <position position="375"/>
    </location>
</feature>
<evidence type="ECO:0000259" key="10">
    <source>
        <dbReference type="PROSITE" id="PS51782"/>
    </source>
</evidence>
<dbReference type="PANTHER" id="PTHR30582">
    <property type="entry name" value="L,D-TRANSPEPTIDASE"/>
    <property type="match status" value="1"/>
</dbReference>
<dbReference type="UniPathway" id="UPA00219"/>
<dbReference type="EMBL" id="ABZS01000143">
    <property type="protein sequence ID" value="EEP60150.1"/>
    <property type="molecule type" value="Genomic_DNA"/>
</dbReference>
<dbReference type="InterPro" id="IPR018392">
    <property type="entry name" value="LysM"/>
</dbReference>
<dbReference type="GO" id="GO:0008360">
    <property type="term" value="P:regulation of cell shape"/>
    <property type="evidence" value="ECO:0007669"/>
    <property type="project" value="UniProtKB-UniRule"/>
</dbReference>
<dbReference type="AlphaFoldDB" id="C4FLA2"/>
<dbReference type="SUPFAM" id="SSF141523">
    <property type="entry name" value="L,D-transpeptidase catalytic domain-like"/>
    <property type="match status" value="1"/>
</dbReference>
<feature type="domain" description="L,D-TPase catalytic" evidence="11">
    <location>
        <begin position="282"/>
        <end position="415"/>
    </location>
</feature>
<keyword evidence="3" id="KW-0328">Glycosyltransferase</keyword>
<gene>
    <name evidence="12" type="ORF">SULYE_1356</name>
</gene>
<comment type="caution">
    <text evidence="12">The sequence shown here is derived from an EMBL/GenBank/DDBJ whole genome shotgun (WGS) entry which is preliminary data.</text>
</comment>
<dbReference type="CDD" id="cd16913">
    <property type="entry name" value="YkuD_like"/>
    <property type="match status" value="1"/>
</dbReference>
<dbReference type="GO" id="GO:0016757">
    <property type="term" value="F:glycosyltransferase activity"/>
    <property type="evidence" value="ECO:0007669"/>
    <property type="project" value="UniProtKB-KW"/>
</dbReference>
<evidence type="ECO:0000256" key="2">
    <source>
        <dbReference type="ARBA" id="ARBA00005992"/>
    </source>
</evidence>
<keyword evidence="7 9" id="KW-0573">Peptidoglycan synthesis</keyword>
<evidence type="ECO:0000256" key="5">
    <source>
        <dbReference type="ARBA" id="ARBA00022801"/>
    </source>
</evidence>
<keyword evidence="4" id="KW-0808">Transferase</keyword>
<evidence type="ECO:0000313" key="12">
    <source>
        <dbReference type="EMBL" id="EEP60150.1"/>
    </source>
</evidence>
<comment type="similarity">
    <text evidence="2">Belongs to the YkuD family.</text>
</comment>
<dbReference type="InterPro" id="IPR005490">
    <property type="entry name" value="LD_TPept_cat_dom"/>
</dbReference>
<evidence type="ECO:0000256" key="7">
    <source>
        <dbReference type="ARBA" id="ARBA00022984"/>
    </source>
</evidence>
<keyword evidence="6 9" id="KW-0133">Cell shape</keyword>
<name>C4FLA2_9AQUI</name>
<protein>
    <submittedName>
        <fullName evidence="12">ErfK/YbiS/YcfS/YnhG family protein</fullName>
    </submittedName>
</protein>
<evidence type="ECO:0000256" key="3">
    <source>
        <dbReference type="ARBA" id="ARBA00022676"/>
    </source>
</evidence>
<evidence type="ECO:0000256" key="9">
    <source>
        <dbReference type="PROSITE-ProRule" id="PRU01373"/>
    </source>
</evidence>
<dbReference type="Proteomes" id="UP000005540">
    <property type="component" value="Unassembled WGS sequence"/>
</dbReference>
<evidence type="ECO:0000256" key="4">
    <source>
        <dbReference type="ARBA" id="ARBA00022679"/>
    </source>
</evidence>
<proteinExistence type="inferred from homology"/>
<keyword evidence="8 9" id="KW-0961">Cell wall biogenesis/degradation</keyword>
<evidence type="ECO:0000256" key="8">
    <source>
        <dbReference type="ARBA" id="ARBA00023316"/>
    </source>
</evidence>
<dbReference type="GO" id="GO:0071972">
    <property type="term" value="F:peptidoglycan L,D-transpeptidase activity"/>
    <property type="evidence" value="ECO:0007669"/>
    <property type="project" value="TreeGrafter"/>
</dbReference>
<keyword evidence="5" id="KW-0378">Hydrolase</keyword>
<feature type="domain" description="LysM" evidence="10">
    <location>
        <begin position="224"/>
        <end position="268"/>
    </location>
</feature>
<dbReference type="Pfam" id="PF03734">
    <property type="entry name" value="YkuD"/>
    <property type="match status" value="1"/>
</dbReference>
<dbReference type="GO" id="GO:0018104">
    <property type="term" value="P:peptidoglycan-protein cross-linking"/>
    <property type="evidence" value="ECO:0007669"/>
    <property type="project" value="TreeGrafter"/>
</dbReference>
<dbReference type="Gene3D" id="2.40.440.10">
    <property type="entry name" value="L,D-transpeptidase catalytic domain-like"/>
    <property type="match status" value="1"/>
</dbReference>
<dbReference type="GO" id="GO:0005576">
    <property type="term" value="C:extracellular region"/>
    <property type="evidence" value="ECO:0007669"/>
    <property type="project" value="TreeGrafter"/>
</dbReference>
<dbReference type="GO" id="GO:0071555">
    <property type="term" value="P:cell wall organization"/>
    <property type="evidence" value="ECO:0007669"/>
    <property type="project" value="UniProtKB-UniRule"/>
</dbReference>
<keyword evidence="13" id="KW-1185">Reference proteome</keyword>
<sequence length="468" mass="54228">MFETMKNKKISLLLILILSLFRLSYSEEDLFKVAKIRASSKTTEKSISSALKFYNDGLYSKAIETASNLIYNETLDDLNYELVNFILVHSLYKSRQEEKMLEYVKNVNFDRISQYGKYRIYQVAMLLFLERKYKEGQDYILEKLGISNDGFKPLAQENESDEIQEIILKKTGNKKEKVKKLVYSKDIKFFGENTKLINYKGVDFILNKDIFKLDPAVPIIGELSIYIAEKDQTMFELAKTLDLGYYELKNANPLLDPFDIRKNQIIVVPLKRILPVKDFKYGTIYINIYEKRLYYPIKINDESYVITYPIGIGTDDAQSPIGEFKISQKRKDPAWYPPESIRKEQPDLPPVFPPGPDNPLGTRAMRLGNTSFLMHGTNKEYGIGMKVSHGCIRMYNEDVEKLFEVVDIGTPIVSRENPYKIFVNSGKAVEAFDDDAIKELEKSNIVSKRFLEFYKTDLFGKSFAIKVW</sequence>
<dbReference type="InterPro" id="IPR050979">
    <property type="entry name" value="LD-transpeptidase"/>
</dbReference>
<organism evidence="12 13">
    <name type="scientific">Sulfurihydrogenibium yellowstonense SS-5</name>
    <dbReference type="NCBI Taxonomy" id="432331"/>
    <lineage>
        <taxon>Bacteria</taxon>
        <taxon>Pseudomonadati</taxon>
        <taxon>Aquificota</taxon>
        <taxon>Aquificia</taxon>
        <taxon>Aquificales</taxon>
        <taxon>Hydrogenothermaceae</taxon>
        <taxon>Sulfurihydrogenibium</taxon>
    </lineage>
</organism>
<evidence type="ECO:0000259" key="11">
    <source>
        <dbReference type="PROSITE" id="PS52029"/>
    </source>
</evidence>
<dbReference type="InterPro" id="IPR038063">
    <property type="entry name" value="Transpep_catalytic_dom"/>
</dbReference>
<feature type="active site" description="Nucleophile" evidence="9">
    <location>
        <position position="391"/>
    </location>
</feature>
<dbReference type="PANTHER" id="PTHR30582:SF24">
    <property type="entry name" value="L,D-TRANSPEPTIDASE ERFK_SRFK-RELATED"/>
    <property type="match status" value="1"/>
</dbReference>
<dbReference type="PROSITE" id="PS52029">
    <property type="entry name" value="LD_TPASE"/>
    <property type="match status" value="1"/>
</dbReference>
<evidence type="ECO:0000256" key="1">
    <source>
        <dbReference type="ARBA" id="ARBA00004752"/>
    </source>
</evidence>
<evidence type="ECO:0000256" key="6">
    <source>
        <dbReference type="ARBA" id="ARBA00022960"/>
    </source>
</evidence>
<reference evidence="12 13" key="1">
    <citation type="submission" date="2009-04" db="EMBL/GenBank/DDBJ databases">
        <authorList>
            <person name="Reysenbach A.-L."/>
            <person name="Heidelberg J.F."/>
            <person name="Nelson W.C."/>
        </authorList>
    </citation>
    <scope>NUCLEOTIDE SEQUENCE [LARGE SCALE GENOMIC DNA]</scope>
    <source>
        <strain evidence="12 13">SS-5</strain>
    </source>
</reference>
<comment type="pathway">
    <text evidence="1 9">Cell wall biogenesis; peptidoglycan biosynthesis.</text>
</comment>
<evidence type="ECO:0000313" key="13">
    <source>
        <dbReference type="Proteomes" id="UP000005540"/>
    </source>
</evidence>
<dbReference type="PROSITE" id="PS51782">
    <property type="entry name" value="LYSM"/>
    <property type="match status" value="1"/>
</dbReference>